<comment type="similarity">
    <text evidence="1">Belongs to the histidine acid phosphatase family.</text>
</comment>
<proteinExistence type="inferred from homology"/>
<gene>
    <name evidence="6" type="ORF">Slin15195_G051900</name>
</gene>
<feature type="transmembrane region" description="Helical" evidence="5">
    <location>
        <begin position="78"/>
        <end position="98"/>
    </location>
</feature>
<evidence type="ECO:0000256" key="3">
    <source>
        <dbReference type="ARBA" id="ARBA00022801"/>
    </source>
</evidence>
<dbReference type="AlphaFoldDB" id="A0A9Q9EHJ2"/>
<keyword evidence="5" id="KW-0812">Transmembrane</keyword>
<evidence type="ECO:0000256" key="1">
    <source>
        <dbReference type="ARBA" id="ARBA00005375"/>
    </source>
</evidence>
<dbReference type="Gene3D" id="3.40.50.1240">
    <property type="entry name" value="Phosphoglycerate mutase-like"/>
    <property type="match status" value="1"/>
</dbReference>
<dbReference type="PROSITE" id="PS00778">
    <property type="entry name" value="HIS_ACID_PHOSPHAT_2"/>
    <property type="match status" value="1"/>
</dbReference>
<name>A0A9Q9EHJ2_9PEZI</name>
<keyword evidence="3" id="KW-0378">Hydrolase</keyword>
<dbReference type="InterPro" id="IPR000560">
    <property type="entry name" value="His_Pase_clade-2"/>
</dbReference>
<dbReference type="EMBL" id="CP099421">
    <property type="protein sequence ID" value="USW51871.1"/>
    <property type="molecule type" value="Genomic_DNA"/>
</dbReference>
<keyword evidence="7" id="KW-1185">Reference proteome</keyword>
<dbReference type="InterPro" id="IPR033379">
    <property type="entry name" value="Acid_Pase_AS"/>
</dbReference>
<feature type="compositionally biased region" description="Basic and acidic residues" evidence="4">
    <location>
        <begin position="29"/>
        <end position="39"/>
    </location>
</feature>
<dbReference type="PANTHER" id="PTHR20963:SF43">
    <property type="entry name" value="PUTATIVE (AFU_ORTHOLOGUE AFUA_7G01240)-RELATED"/>
    <property type="match status" value="1"/>
</dbReference>
<dbReference type="Proteomes" id="UP001056384">
    <property type="component" value="Chromosome 4"/>
</dbReference>
<feature type="compositionally biased region" description="Basic and acidic residues" evidence="4">
    <location>
        <begin position="1"/>
        <end position="10"/>
    </location>
</feature>
<reference evidence="6" key="1">
    <citation type="submission" date="2022-06" db="EMBL/GenBank/DDBJ databases">
        <title>Complete genome sequences of two strains of the flax pathogen Septoria linicola.</title>
        <authorList>
            <person name="Lapalu N."/>
            <person name="Simon A."/>
            <person name="Demenou B."/>
            <person name="Paumier D."/>
            <person name="Guillot M.-P."/>
            <person name="Gout L."/>
            <person name="Valade R."/>
        </authorList>
    </citation>
    <scope>NUCLEOTIDE SEQUENCE</scope>
    <source>
        <strain evidence="6">SE15195</strain>
    </source>
</reference>
<dbReference type="PROSITE" id="PS00616">
    <property type="entry name" value="HIS_ACID_PHOSPHAT_1"/>
    <property type="match status" value="1"/>
</dbReference>
<evidence type="ECO:0000313" key="7">
    <source>
        <dbReference type="Proteomes" id="UP001056384"/>
    </source>
</evidence>
<keyword evidence="5" id="KW-0472">Membrane</keyword>
<evidence type="ECO:0000256" key="4">
    <source>
        <dbReference type="SAM" id="MobiDB-lite"/>
    </source>
</evidence>
<accession>A0A9Q9EHJ2</accession>
<evidence type="ECO:0000256" key="2">
    <source>
        <dbReference type="ARBA" id="ARBA00012632"/>
    </source>
</evidence>
<dbReference type="Pfam" id="PF00328">
    <property type="entry name" value="His_Phos_2"/>
    <property type="match status" value="1"/>
</dbReference>
<dbReference type="CDD" id="cd07061">
    <property type="entry name" value="HP_HAP_like"/>
    <property type="match status" value="1"/>
</dbReference>
<dbReference type="GO" id="GO:0003993">
    <property type="term" value="F:acid phosphatase activity"/>
    <property type="evidence" value="ECO:0007669"/>
    <property type="project" value="TreeGrafter"/>
</dbReference>
<evidence type="ECO:0000313" key="6">
    <source>
        <dbReference type="EMBL" id="USW51871.1"/>
    </source>
</evidence>
<sequence>MRREDERDLATARPQDWLLNRDDDDFDAEDSRGEQAQHGYEMRSQRLNTTKTPVLFTAATSRATTDSEGRRFITRQKALFAAQVLLFGFVLLQFVIMYRKYAIACAGVAGAVFGTADAAVASSFSSSSSSNVPDYFVTKPELVPGPTPTGSAGFLAETNPAPFSGTTYYPNSPLETQVPIVGNKDNGNIFQMHGQLSHYFPNPEGFGVDEYHLPKNASIVQLNMLSRHGSRYPTTGAGATVIGQKLLNYTTGVLGKAKFSGPLEFLNTWTYKLGAEILVPVGKQELFDSGTLHQIEYGHLYKNNGTKITARSTTQDRMLKSAEYFLAGFFGLDWTQNATLVLAIENTTGIWNNTLAGYYNCNNSNAAVSTGGNNASTQWYNIYLANATHRLNSHSEGFNWTVQDAYNAQSLCAYETVALGYSAFCGLFTYAEWEGYEYSIDLSFAGNNMFQSPTGRAVGIGYVEEILARLQGHLITKPTAQINVTLDSNPVTFPLNQTLNFDFSHDTNIASILTAFGLTQFAPVLPADRLESNRSLKVSHMEPFGARLDMEIIETPKPLSGHRKNGTTYEEGGVTRYIHFILNQRTIPLGKSLSKCGQRDDGWCELTTFLEVQSKMLEEAEYEFSCFGKYPVVPYGGITNGVPVANATRA</sequence>
<keyword evidence="5" id="KW-1133">Transmembrane helix</keyword>
<dbReference type="PANTHER" id="PTHR20963">
    <property type="entry name" value="MULTIPLE INOSITOL POLYPHOSPHATE PHOSPHATASE-RELATED"/>
    <property type="match status" value="1"/>
</dbReference>
<dbReference type="EC" id="3.1.3.8" evidence="2"/>
<evidence type="ECO:0000256" key="5">
    <source>
        <dbReference type="SAM" id="Phobius"/>
    </source>
</evidence>
<dbReference type="SUPFAM" id="SSF53254">
    <property type="entry name" value="Phosphoglycerate mutase-like"/>
    <property type="match status" value="1"/>
</dbReference>
<dbReference type="GO" id="GO:0016158">
    <property type="term" value="F:inositol hexakisphosphate 3-phosphatase activity"/>
    <property type="evidence" value="ECO:0007669"/>
    <property type="project" value="UniProtKB-EC"/>
</dbReference>
<protein>
    <recommendedName>
        <fullName evidence="2">3-phytase</fullName>
        <ecNumber evidence="2">3.1.3.8</ecNumber>
    </recommendedName>
</protein>
<organism evidence="6 7">
    <name type="scientific">Septoria linicola</name>
    <dbReference type="NCBI Taxonomy" id="215465"/>
    <lineage>
        <taxon>Eukaryota</taxon>
        <taxon>Fungi</taxon>
        <taxon>Dikarya</taxon>
        <taxon>Ascomycota</taxon>
        <taxon>Pezizomycotina</taxon>
        <taxon>Dothideomycetes</taxon>
        <taxon>Dothideomycetidae</taxon>
        <taxon>Mycosphaerellales</taxon>
        <taxon>Mycosphaerellaceae</taxon>
        <taxon>Septoria</taxon>
    </lineage>
</organism>
<dbReference type="InterPro" id="IPR029033">
    <property type="entry name" value="His_PPase_superfam"/>
</dbReference>
<feature type="region of interest" description="Disordered" evidence="4">
    <location>
        <begin position="1"/>
        <end position="39"/>
    </location>
</feature>